<feature type="region of interest" description="Disordered" evidence="1">
    <location>
        <begin position="95"/>
        <end position="121"/>
    </location>
</feature>
<accession>A0A219ARD1</accession>
<reference evidence="2 3" key="1">
    <citation type="journal article" date="2016" name="PLoS Pathog.">
        <title>Biosynthesis of antibiotic leucinostatins in bio-control fungus Purpureocillium lilacinum and their inhibition on phytophthora revealed by genome mining.</title>
        <authorList>
            <person name="Wang G."/>
            <person name="Liu Z."/>
            <person name="Lin R."/>
            <person name="Li E."/>
            <person name="Mao Z."/>
            <person name="Ling J."/>
            <person name="Yang Y."/>
            <person name="Yin W.B."/>
            <person name="Xie B."/>
        </authorList>
    </citation>
    <scope>NUCLEOTIDE SEQUENCE [LARGE SCALE GENOMIC DNA]</scope>
    <source>
        <strain evidence="2">170</strain>
    </source>
</reference>
<gene>
    <name evidence="2" type="ORF">VFPPC_17500</name>
</gene>
<dbReference type="GeneID" id="33936457"/>
<organism evidence="2 3">
    <name type="scientific">Pochonia chlamydosporia 170</name>
    <dbReference type="NCBI Taxonomy" id="1380566"/>
    <lineage>
        <taxon>Eukaryota</taxon>
        <taxon>Fungi</taxon>
        <taxon>Dikarya</taxon>
        <taxon>Ascomycota</taxon>
        <taxon>Pezizomycotina</taxon>
        <taxon>Sordariomycetes</taxon>
        <taxon>Hypocreomycetidae</taxon>
        <taxon>Hypocreales</taxon>
        <taxon>Clavicipitaceae</taxon>
        <taxon>Pochonia</taxon>
    </lineage>
</organism>
<evidence type="ECO:0000313" key="2">
    <source>
        <dbReference type="EMBL" id="OWT43337.1"/>
    </source>
</evidence>
<name>A0A219ARD1_METCM</name>
<proteinExistence type="predicted"/>
<dbReference type="AlphaFoldDB" id="A0A219ARD1"/>
<evidence type="ECO:0000313" key="3">
    <source>
        <dbReference type="Proteomes" id="UP000078397"/>
    </source>
</evidence>
<sequence length="175" mass="19188">MKVPSLDGNGKPTATMSTVQVRFEVEALLGAATLTKRHVVKVAKGIALCTCKTRQYHLSACRQVALFIGHTSKGCLDAPDGTVLKSWSIQAPKKKLKKKNSVQEQQDGDEAAQGIGQRTKHKAMTPHAPQCNLSFSCTILNQRQTVARFVCFSFQRTVCQVRNLSSGAWEGDDVW</sequence>
<dbReference type="EMBL" id="LSBJ02000002">
    <property type="protein sequence ID" value="OWT43337.1"/>
    <property type="molecule type" value="Genomic_DNA"/>
</dbReference>
<evidence type="ECO:0000256" key="1">
    <source>
        <dbReference type="SAM" id="MobiDB-lite"/>
    </source>
</evidence>
<dbReference type="KEGG" id="pchm:VFPPC_17500"/>
<dbReference type="Proteomes" id="UP000078397">
    <property type="component" value="Unassembled WGS sequence"/>
</dbReference>
<dbReference type="RefSeq" id="XP_022285770.1">
    <property type="nucleotide sequence ID" value="XM_022429203.1"/>
</dbReference>
<keyword evidence="3" id="KW-1185">Reference proteome</keyword>
<comment type="caution">
    <text evidence="2">The sequence shown here is derived from an EMBL/GenBank/DDBJ whole genome shotgun (WGS) entry which is preliminary data.</text>
</comment>
<protein>
    <submittedName>
        <fullName evidence="2">Uncharacterized protein</fullName>
    </submittedName>
</protein>